<keyword evidence="3 5" id="KW-0378">Hydrolase</keyword>
<evidence type="ECO:0000256" key="1">
    <source>
        <dbReference type="ARBA" id="ARBA00022503"/>
    </source>
</evidence>
<dbReference type="Pfam" id="PF04952">
    <property type="entry name" value="AstE_AspA_hybrid"/>
    <property type="match status" value="1"/>
</dbReference>
<comment type="caution">
    <text evidence="9">The sequence shown here is derived from an EMBL/GenBank/DDBJ whole genome shotgun (WGS) entry which is preliminary data.</text>
</comment>
<evidence type="ECO:0000256" key="5">
    <source>
        <dbReference type="HAMAP-Rule" id="MF_00767"/>
    </source>
</evidence>
<comment type="cofactor">
    <cofactor evidence="5">
        <name>Zn(2+)</name>
        <dbReference type="ChEBI" id="CHEBI:29105"/>
    </cofactor>
    <text evidence="5">Binds 1 zinc ion per subunit.</text>
</comment>
<name>A0ABY2PT11_9ENTR</name>
<evidence type="ECO:0000313" key="10">
    <source>
        <dbReference type="Proteomes" id="UP000306790"/>
    </source>
</evidence>
<feature type="domain" description="AstE/AspA barrel-sandwich hybrid" evidence="7">
    <location>
        <begin position="250"/>
        <end position="320"/>
    </location>
</feature>
<evidence type="ECO:0000256" key="2">
    <source>
        <dbReference type="ARBA" id="ARBA00022723"/>
    </source>
</evidence>
<comment type="similarity">
    <text evidence="5">Belongs to the AspA/AstE family. Succinylglutamate desuccinylase subfamily.</text>
</comment>
<feature type="domain" description="Succinylglutamate desuccinylase/Aspartoacylase catalytic" evidence="8">
    <location>
        <begin position="44"/>
        <end position="232"/>
    </location>
</feature>
<dbReference type="HAMAP" id="MF_00767">
    <property type="entry name" value="Arg_catab_AstE"/>
    <property type="match status" value="1"/>
</dbReference>
<evidence type="ECO:0000259" key="8">
    <source>
        <dbReference type="Pfam" id="PF24827"/>
    </source>
</evidence>
<dbReference type="NCBIfam" id="NF003706">
    <property type="entry name" value="PRK05324.1"/>
    <property type="match status" value="1"/>
</dbReference>
<comment type="function">
    <text evidence="5">Transforms N(2)-succinylglutamate into succinate and glutamate.</text>
</comment>
<reference evidence="9 10" key="1">
    <citation type="submission" date="2018-05" db="EMBL/GenBank/DDBJ databases">
        <title>Isolation and genomic analyses of lactose-positive bacteria from faecal samples of preterm neonates.</title>
        <authorList>
            <person name="Chen Y."/>
            <person name="Brook T.C."/>
            <person name="O'Neill I."/>
            <person name="Soe C.Z."/>
            <person name="Hall L.J."/>
            <person name="Hoyles L."/>
        </authorList>
    </citation>
    <scope>NUCLEOTIDE SEQUENCE [LARGE SCALE GENOMIC DNA]</scope>
    <source>
        <strain evidence="9 10">P080C CL</strain>
    </source>
</reference>
<dbReference type="InterPro" id="IPR050178">
    <property type="entry name" value="AspA/AstE_fam"/>
</dbReference>
<dbReference type="PANTHER" id="PTHR15162:SF7">
    <property type="entry name" value="SUCCINYLGLUTAMATE DESUCCINYLASE"/>
    <property type="match status" value="1"/>
</dbReference>
<dbReference type="PANTHER" id="PTHR15162">
    <property type="entry name" value="ASPARTOACYLASE"/>
    <property type="match status" value="1"/>
</dbReference>
<dbReference type="EMBL" id="QFVP01000011">
    <property type="protein sequence ID" value="THE35936.1"/>
    <property type="molecule type" value="Genomic_DNA"/>
</dbReference>
<dbReference type="InterPro" id="IPR016681">
    <property type="entry name" value="SuccinylGlu_desuccinylase"/>
</dbReference>
<evidence type="ECO:0000313" key="9">
    <source>
        <dbReference type="EMBL" id="THE35936.1"/>
    </source>
</evidence>
<dbReference type="EC" id="3.5.1.96" evidence="5 6"/>
<accession>A0ABY2PT11</accession>
<comment type="catalytic activity">
    <reaction evidence="5">
        <text>N-succinyl-L-glutamate + H2O = L-glutamate + succinate</text>
        <dbReference type="Rhea" id="RHEA:15169"/>
        <dbReference type="ChEBI" id="CHEBI:15377"/>
        <dbReference type="ChEBI" id="CHEBI:29985"/>
        <dbReference type="ChEBI" id="CHEBI:30031"/>
        <dbReference type="ChEBI" id="CHEBI:58763"/>
        <dbReference type="EC" id="3.5.1.96"/>
    </reaction>
</comment>
<evidence type="ECO:0000259" key="7">
    <source>
        <dbReference type="Pfam" id="PF04952"/>
    </source>
</evidence>
<dbReference type="RefSeq" id="WP_048221603.1">
    <property type="nucleotide sequence ID" value="NZ_QFVP01000011.1"/>
</dbReference>
<dbReference type="CDD" id="cd03855">
    <property type="entry name" value="M14_ASTE"/>
    <property type="match status" value="1"/>
</dbReference>
<proteinExistence type="inferred from homology"/>
<protein>
    <recommendedName>
        <fullName evidence="5 6">Succinylglutamate desuccinylase</fullName>
        <ecNumber evidence="5 6">3.5.1.96</ecNumber>
    </recommendedName>
</protein>
<dbReference type="InterPro" id="IPR007036">
    <property type="entry name" value="Aste_AspA_hybrid_dom"/>
</dbReference>
<dbReference type="Proteomes" id="UP000306790">
    <property type="component" value="Unassembled WGS sequence"/>
</dbReference>
<feature type="binding site" evidence="5">
    <location>
        <position position="147"/>
    </location>
    <ligand>
        <name>Zn(2+)</name>
        <dbReference type="ChEBI" id="CHEBI:29105"/>
    </ligand>
</feature>
<feature type="active site" evidence="5">
    <location>
        <position position="210"/>
    </location>
</feature>
<gene>
    <name evidence="5 9" type="primary">astE</name>
    <name evidence="9" type="ORF">DJ535_16750</name>
</gene>
<dbReference type="InterPro" id="IPR055438">
    <property type="entry name" value="AstE_AspA_cat"/>
</dbReference>
<dbReference type="NCBIfam" id="TIGR03242">
    <property type="entry name" value="arg_catab_astE"/>
    <property type="match status" value="1"/>
</dbReference>
<dbReference type="SUPFAM" id="SSF53187">
    <property type="entry name" value="Zn-dependent exopeptidases"/>
    <property type="match status" value="1"/>
</dbReference>
<keyword evidence="4 5" id="KW-0862">Zinc</keyword>
<keyword evidence="1 5" id="KW-0056">Arginine metabolism</keyword>
<dbReference type="PIRSF" id="PIRSF017020">
    <property type="entry name" value="AstE"/>
    <property type="match status" value="1"/>
</dbReference>
<feature type="binding site" evidence="5">
    <location>
        <position position="53"/>
    </location>
    <ligand>
        <name>Zn(2+)</name>
        <dbReference type="ChEBI" id="CHEBI:29105"/>
    </ligand>
</feature>
<comment type="pathway">
    <text evidence="5">Amino-acid degradation; L-arginine degradation via AST pathway; L-glutamate and succinate from L-arginine: step 5/5.</text>
</comment>
<organism evidence="9 10">
    <name type="scientific">Citrobacter murliniae</name>
    <dbReference type="NCBI Taxonomy" id="67829"/>
    <lineage>
        <taxon>Bacteria</taxon>
        <taxon>Pseudomonadati</taxon>
        <taxon>Pseudomonadota</taxon>
        <taxon>Gammaproteobacteria</taxon>
        <taxon>Enterobacterales</taxon>
        <taxon>Enterobacteriaceae</taxon>
        <taxon>Citrobacter</taxon>
        <taxon>Citrobacter freundii complex</taxon>
    </lineage>
</organism>
<evidence type="ECO:0000256" key="3">
    <source>
        <dbReference type="ARBA" id="ARBA00022801"/>
    </source>
</evidence>
<dbReference type="Gene3D" id="3.40.630.10">
    <property type="entry name" value="Zn peptidases"/>
    <property type="match status" value="1"/>
</dbReference>
<evidence type="ECO:0000256" key="4">
    <source>
        <dbReference type="ARBA" id="ARBA00022833"/>
    </source>
</evidence>
<feature type="binding site" evidence="5">
    <location>
        <position position="56"/>
    </location>
    <ligand>
        <name>Zn(2+)</name>
        <dbReference type="ChEBI" id="CHEBI:29105"/>
    </ligand>
</feature>
<keyword evidence="10" id="KW-1185">Reference proteome</keyword>
<dbReference type="Pfam" id="PF24827">
    <property type="entry name" value="AstE_AspA_cat"/>
    <property type="match status" value="1"/>
</dbReference>
<evidence type="ECO:0000256" key="6">
    <source>
        <dbReference type="NCBIfam" id="TIGR03242"/>
    </source>
</evidence>
<sequence length="321" mass="35646">MENFLALTLAGTAPDTIQGKAHGFNWQWRGHGILELTPLAPVERSLVLSAGIHGNETAPVEMLDVLLSGLFSGKLTLTWRMLVILGNPQALTAGKRYCHSDLNRMFGGRWQIFAASGETLRARELELCLEDFYSRATETVRWHLDLHTAIRGSHHLRFGVLPQRNVPWDEGFLSWLGDAGLEALVFHQAPGGTFTHFSGEHFGALACTLELGKALPFGQNDLTQFAQTADALACLLKGECSGAEDTFPVRYRVVSQITRRSDDFILHMDNQTLNFTPFREGTLLAQDGDERFIVTHDVEYVLFPNPNVACGLRAGLMLERL</sequence>
<keyword evidence="2 5" id="KW-0479">Metal-binding</keyword>